<evidence type="ECO:0000256" key="2">
    <source>
        <dbReference type="ARBA" id="ARBA00022723"/>
    </source>
</evidence>
<dbReference type="SMART" id="SM00066">
    <property type="entry name" value="GAL4"/>
    <property type="match status" value="1"/>
</dbReference>
<evidence type="ECO:0000256" key="5">
    <source>
        <dbReference type="ARBA" id="ARBA00023242"/>
    </source>
</evidence>
<dbReference type="InterPro" id="IPR036864">
    <property type="entry name" value="Zn2-C6_fun-type_DNA-bd_sf"/>
</dbReference>
<dbReference type="CDD" id="cd00067">
    <property type="entry name" value="GAL4"/>
    <property type="match status" value="1"/>
</dbReference>
<gene>
    <name evidence="7" type="ORF">DFH07DRAFT_730260</name>
</gene>
<evidence type="ECO:0000256" key="1">
    <source>
        <dbReference type="ARBA" id="ARBA00004123"/>
    </source>
</evidence>
<keyword evidence="2" id="KW-0479">Metal-binding</keyword>
<dbReference type="SUPFAM" id="SSF57701">
    <property type="entry name" value="Zn2/Cys6 DNA-binding domain"/>
    <property type="match status" value="1"/>
</dbReference>
<dbReference type="PANTHER" id="PTHR47338">
    <property type="entry name" value="ZN(II)2CYS6 TRANSCRIPTION FACTOR (EUROFUNG)-RELATED"/>
    <property type="match status" value="1"/>
</dbReference>
<evidence type="ECO:0000259" key="6">
    <source>
        <dbReference type="PROSITE" id="PS50048"/>
    </source>
</evidence>
<keyword evidence="8" id="KW-1185">Reference proteome</keyword>
<evidence type="ECO:0000256" key="4">
    <source>
        <dbReference type="ARBA" id="ARBA00023163"/>
    </source>
</evidence>
<dbReference type="GO" id="GO:0008270">
    <property type="term" value="F:zinc ion binding"/>
    <property type="evidence" value="ECO:0007669"/>
    <property type="project" value="InterPro"/>
</dbReference>
<evidence type="ECO:0000313" key="8">
    <source>
        <dbReference type="Proteomes" id="UP001215280"/>
    </source>
</evidence>
<comment type="caution">
    <text evidence="7">The sequence shown here is derived from an EMBL/GenBank/DDBJ whole genome shotgun (WGS) entry which is preliminary data.</text>
</comment>
<dbReference type="Pfam" id="PF00172">
    <property type="entry name" value="Zn_clus"/>
    <property type="match status" value="1"/>
</dbReference>
<organism evidence="7 8">
    <name type="scientific">Mycena maculata</name>
    <dbReference type="NCBI Taxonomy" id="230809"/>
    <lineage>
        <taxon>Eukaryota</taxon>
        <taxon>Fungi</taxon>
        <taxon>Dikarya</taxon>
        <taxon>Basidiomycota</taxon>
        <taxon>Agaricomycotina</taxon>
        <taxon>Agaricomycetes</taxon>
        <taxon>Agaricomycetidae</taxon>
        <taxon>Agaricales</taxon>
        <taxon>Marasmiineae</taxon>
        <taxon>Mycenaceae</taxon>
        <taxon>Mycena</taxon>
    </lineage>
</organism>
<evidence type="ECO:0000256" key="3">
    <source>
        <dbReference type="ARBA" id="ARBA00023015"/>
    </source>
</evidence>
<evidence type="ECO:0000313" key="7">
    <source>
        <dbReference type="EMBL" id="KAJ7779421.1"/>
    </source>
</evidence>
<sequence length="442" mass="48083">MNATFSSNPLAPLQKGKACTHCRRRKTKCDAARPICGPCSKFSSILGDCEFPEDGPSRRELLEDQISILQARIDELEKNKERAVPSTSGSRTATLSPPQIGLAHNFLHNASYFGFFLHSQVFHDAVTGANGRDLPDVLSNVMYLWGVHLSEDERITAYEPIFLANALRSTAHSLTSTHPRAILHSLQAFVLLAYYFVRRARFLEGRYYTAAAVSISLGSGLHRIRTPPDATNAAEGSFGEVPPPRDAAEEGERIAAFWAVLHLNNCWAGTNGCLSNVTYGPSGPKIDTPWPLERRDYLERTTALPRHSTGTITKFLAGIPDQATSGPALQAKASILFEHATRFGAQSLASDQIDMAMYTLDARIEAFKAALPPIQSKAMVVIHTLAHVSTIQLHKTPMTGATFAGNQALSAARAVVDILVKTDIPNIGIIDPVLAVSPLYPF</sequence>
<accession>A0AAD7K6M7</accession>
<dbReference type="GO" id="GO:0005634">
    <property type="term" value="C:nucleus"/>
    <property type="evidence" value="ECO:0007669"/>
    <property type="project" value="UniProtKB-SubCell"/>
</dbReference>
<dbReference type="Gene3D" id="4.10.240.10">
    <property type="entry name" value="Zn(2)-C6 fungal-type DNA-binding domain"/>
    <property type="match status" value="1"/>
</dbReference>
<dbReference type="Proteomes" id="UP001215280">
    <property type="component" value="Unassembled WGS sequence"/>
</dbReference>
<dbReference type="InterPro" id="IPR050815">
    <property type="entry name" value="TF_fung"/>
</dbReference>
<dbReference type="PANTHER" id="PTHR47338:SF29">
    <property type="entry name" value="ZN(2)-C6 FUNGAL-TYPE DOMAIN-CONTAINING PROTEIN"/>
    <property type="match status" value="1"/>
</dbReference>
<keyword evidence="3" id="KW-0805">Transcription regulation</keyword>
<feature type="domain" description="Zn(2)-C6 fungal-type" evidence="6">
    <location>
        <begin position="18"/>
        <end position="51"/>
    </location>
</feature>
<dbReference type="InterPro" id="IPR001138">
    <property type="entry name" value="Zn2Cys6_DnaBD"/>
</dbReference>
<reference evidence="7" key="1">
    <citation type="submission" date="2023-03" db="EMBL/GenBank/DDBJ databases">
        <title>Massive genome expansion in bonnet fungi (Mycena s.s.) driven by repeated elements and novel gene families across ecological guilds.</title>
        <authorList>
            <consortium name="Lawrence Berkeley National Laboratory"/>
            <person name="Harder C.B."/>
            <person name="Miyauchi S."/>
            <person name="Viragh M."/>
            <person name="Kuo A."/>
            <person name="Thoen E."/>
            <person name="Andreopoulos B."/>
            <person name="Lu D."/>
            <person name="Skrede I."/>
            <person name="Drula E."/>
            <person name="Henrissat B."/>
            <person name="Morin E."/>
            <person name="Kohler A."/>
            <person name="Barry K."/>
            <person name="LaButti K."/>
            <person name="Morin E."/>
            <person name="Salamov A."/>
            <person name="Lipzen A."/>
            <person name="Mereny Z."/>
            <person name="Hegedus B."/>
            <person name="Baldrian P."/>
            <person name="Stursova M."/>
            <person name="Weitz H."/>
            <person name="Taylor A."/>
            <person name="Grigoriev I.V."/>
            <person name="Nagy L.G."/>
            <person name="Martin F."/>
            <person name="Kauserud H."/>
        </authorList>
    </citation>
    <scope>NUCLEOTIDE SEQUENCE</scope>
    <source>
        <strain evidence="7">CBHHK188m</strain>
    </source>
</reference>
<dbReference type="CDD" id="cd12148">
    <property type="entry name" value="fungal_TF_MHR"/>
    <property type="match status" value="1"/>
</dbReference>
<dbReference type="PROSITE" id="PS50048">
    <property type="entry name" value="ZN2_CY6_FUNGAL_2"/>
    <property type="match status" value="1"/>
</dbReference>
<keyword evidence="5" id="KW-0539">Nucleus</keyword>
<name>A0AAD7K6M7_9AGAR</name>
<comment type="subcellular location">
    <subcellularLocation>
        <location evidence="1">Nucleus</location>
    </subcellularLocation>
</comment>
<dbReference type="AlphaFoldDB" id="A0AAD7K6M7"/>
<dbReference type="EMBL" id="JARJLG010000007">
    <property type="protein sequence ID" value="KAJ7779421.1"/>
    <property type="molecule type" value="Genomic_DNA"/>
</dbReference>
<protein>
    <recommendedName>
        <fullName evidence="6">Zn(2)-C6 fungal-type domain-containing protein</fullName>
    </recommendedName>
</protein>
<keyword evidence="4" id="KW-0804">Transcription</keyword>
<dbReference type="GO" id="GO:0000981">
    <property type="term" value="F:DNA-binding transcription factor activity, RNA polymerase II-specific"/>
    <property type="evidence" value="ECO:0007669"/>
    <property type="project" value="InterPro"/>
</dbReference>
<proteinExistence type="predicted"/>